<keyword evidence="2" id="KW-0479">Metal-binding</keyword>
<dbReference type="SMART" id="SM00355">
    <property type="entry name" value="ZnF_C2H2"/>
    <property type="match status" value="6"/>
</dbReference>
<dbReference type="GO" id="GO:0005634">
    <property type="term" value="C:nucleus"/>
    <property type="evidence" value="ECO:0007669"/>
    <property type="project" value="UniProtKB-SubCell"/>
</dbReference>
<comment type="caution">
    <text evidence="10">The sequence shown here is derived from an EMBL/GenBank/DDBJ whole genome shotgun (WGS) entry which is preliminary data.</text>
</comment>
<feature type="compositionally biased region" description="Low complexity" evidence="8">
    <location>
        <begin position="284"/>
        <end position="295"/>
    </location>
</feature>
<gene>
    <name evidence="10" type="ORF">Ocin01_18279</name>
</gene>
<feature type="domain" description="C2H2-type" evidence="9">
    <location>
        <begin position="310"/>
        <end position="338"/>
    </location>
</feature>
<proteinExistence type="predicted"/>
<evidence type="ECO:0000259" key="9">
    <source>
        <dbReference type="PROSITE" id="PS50157"/>
    </source>
</evidence>
<feature type="compositionally biased region" description="Acidic residues" evidence="8">
    <location>
        <begin position="181"/>
        <end position="191"/>
    </location>
</feature>
<dbReference type="InterPro" id="IPR013087">
    <property type="entry name" value="Znf_C2H2_type"/>
</dbReference>
<dbReference type="AlphaFoldDB" id="A0A1D2M664"/>
<feature type="region of interest" description="Disordered" evidence="8">
    <location>
        <begin position="284"/>
        <end position="309"/>
    </location>
</feature>
<dbReference type="PANTHER" id="PTHR24406">
    <property type="entry name" value="TRANSCRIPTIONAL REPRESSOR CTCFL-RELATED"/>
    <property type="match status" value="1"/>
</dbReference>
<dbReference type="OrthoDB" id="5803930at2759"/>
<keyword evidence="5" id="KW-0862">Zinc</keyword>
<evidence type="ECO:0000313" key="11">
    <source>
        <dbReference type="Proteomes" id="UP000094527"/>
    </source>
</evidence>
<sequence>METWFVRRQEKKYRESVYKSIKRSFEKQKETNPEKFEERYEKVMSYNRERTANETPEQRQKRLLRYKVNQAKRRAKSQMEKEGPQEEIERLLEEVRREVEQRESSKPNKEYMPRVGARKSKMLIKLEEQLHQPSTVSVDDINSSVVQVLPPPPPQLDQPPPESFIHPDLDYPQFLPSPMAQDDDDNYDDCDYQPPHYEPNVPEPSSENIPELDLSSPLKVEVEEASTIIINNTFKVAATKRNEDSRDAPHNLRRLWEKFECKTATSLWKHYVNFHEEAEVPIPTTKVKPSSSKSIGVSDKQAVRDRGGPVTCDQCGKQYKQRATLDDHIRRVHLSQRFFCDVCSKEEQTATKLWRHKKDKHGTDEPPPAEMVVCDYCGEQVLRSYGHHVQRRHPEKYDEYLESIGALRNPSSNNFSIATVTVKCSECQREILHSSLKRHMRSVHKRDSRKFQCQQCGQEFTEMYGLKDHTGNLHTINFIKKKMEAKNLIKMQMESGRRIFYCSLCDAKFTSKVDVGGHFLAQHFDIYEQLNKPAEGQNWKCEECSKEFLSDALFSSH</sequence>
<dbReference type="EMBL" id="LJIJ01003634">
    <property type="protein sequence ID" value="ODM88404.1"/>
    <property type="molecule type" value="Genomic_DNA"/>
</dbReference>
<feature type="domain" description="C2H2-type" evidence="9">
    <location>
        <begin position="451"/>
        <end position="475"/>
    </location>
</feature>
<comment type="subcellular location">
    <subcellularLocation>
        <location evidence="1">Nucleus</location>
    </subcellularLocation>
</comment>
<protein>
    <submittedName>
        <fullName evidence="10">Zinc finger and BTB domain-containing protein 17</fullName>
    </submittedName>
</protein>
<dbReference type="Proteomes" id="UP000094527">
    <property type="component" value="Unassembled WGS sequence"/>
</dbReference>
<evidence type="ECO:0000256" key="1">
    <source>
        <dbReference type="ARBA" id="ARBA00004123"/>
    </source>
</evidence>
<dbReference type="PROSITE" id="PS50157">
    <property type="entry name" value="ZINC_FINGER_C2H2_2"/>
    <property type="match status" value="4"/>
</dbReference>
<feature type="domain" description="C2H2-type" evidence="9">
    <location>
        <begin position="338"/>
        <end position="366"/>
    </location>
</feature>
<keyword evidence="4 7" id="KW-0863">Zinc-finger</keyword>
<evidence type="ECO:0000313" key="10">
    <source>
        <dbReference type="EMBL" id="ODM88404.1"/>
    </source>
</evidence>
<dbReference type="InterPro" id="IPR050888">
    <property type="entry name" value="ZnF_C2H2-type_TF"/>
</dbReference>
<name>A0A1D2M664_ORCCI</name>
<keyword evidence="6" id="KW-0539">Nucleus</keyword>
<evidence type="ECO:0000256" key="3">
    <source>
        <dbReference type="ARBA" id="ARBA00022737"/>
    </source>
</evidence>
<dbReference type="SUPFAM" id="SSF57667">
    <property type="entry name" value="beta-beta-alpha zinc fingers"/>
    <property type="match status" value="1"/>
</dbReference>
<evidence type="ECO:0000256" key="7">
    <source>
        <dbReference type="PROSITE-ProRule" id="PRU00042"/>
    </source>
</evidence>
<feature type="compositionally biased region" description="Basic and acidic residues" evidence="8">
    <location>
        <begin position="97"/>
        <end position="112"/>
    </location>
</feature>
<feature type="compositionally biased region" description="Pro residues" evidence="8">
    <location>
        <begin position="149"/>
        <end position="162"/>
    </location>
</feature>
<accession>A0A1D2M664</accession>
<evidence type="ECO:0000256" key="5">
    <source>
        <dbReference type="ARBA" id="ARBA00022833"/>
    </source>
</evidence>
<dbReference type="GO" id="GO:0008270">
    <property type="term" value="F:zinc ion binding"/>
    <property type="evidence" value="ECO:0007669"/>
    <property type="project" value="UniProtKB-KW"/>
</dbReference>
<dbReference type="InterPro" id="IPR036236">
    <property type="entry name" value="Znf_C2H2_sf"/>
</dbReference>
<feature type="region of interest" description="Disordered" evidence="8">
    <location>
        <begin position="145"/>
        <end position="211"/>
    </location>
</feature>
<keyword evidence="11" id="KW-1185">Reference proteome</keyword>
<keyword evidence="3" id="KW-0677">Repeat</keyword>
<feature type="domain" description="C2H2-type" evidence="9">
    <location>
        <begin position="539"/>
        <end position="557"/>
    </location>
</feature>
<dbReference type="Gene3D" id="3.30.160.60">
    <property type="entry name" value="Classic Zinc Finger"/>
    <property type="match status" value="2"/>
</dbReference>
<evidence type="ECO:0000256" key="6">
    <source>
        <dbReference type="ARBA" id="ARBA00023242"/>
    </source>
</evidence>
<organism evidence="10 11">
    <name type="scientific">Orchesella cincta</name>
    <name type="common">Springtail</name>
    <name type="synonym">Podura cincta</name>
    <dbReference type="NCBI Taxonomy" id="48709"/>
    <lineage>
        <taxon>Eukaryota</taxon>
        <taxon>Metazoa</taxon>
        <taxon>Ecdysozoa</taxon>
        <taxon>Arthropoda</taxon>
        <taxon>Hexapoda</taxon>
        <taxon>Collembola</taxon>
        <taxon>Entomobryomorpha</taxon>
        <taxon>Entomobryoidea</taxon>
        <taxon>Orchesellidae</taxon>
        <taxon>Orchesellinae</taxon>
        <taxon>Orchesella</taxon>
    </lineage>
</organism>
<dbReference type="Pfam" id="PF00096">
    <property type="entry name" value="zf-C2H2"/>
    <property type="match status" value="1"/>
</dbReference>
<feature type="region of interest" description="Disordered" evidence="8">
    <location>
        <begin position="97"/>
        <end position="116"/>
    </location>
</feature>
<dbReference type="PROSITE" id="PS00028">
    <property type="entry name" value="ZINC_FINGER_C2H2_1"/>
    <property type="match status" value="3"/>
</dbReference>
<evidence type="ECO:0000256" key="4">
    <source>
        <dbReference type="ARBA" id="ARBA00022771"/>
    </source>
</evidence>
<reference evidence="10 11" key="1">
    <citation type="journal article" date="2016" name="Genome Biol. Evol.">
        <title>Gene Family Evolution Reflects Adaptation to Soil Environmental Stressors in the Genome of the Collembolan Orchesella cincta.</title>
        <authorList>
            <person name="Faddeeva-Vakhrusheva A."/>
            <person name="Derks M.F."/>
            <person name="Anvar S.Y."/>
            <person name="Agamennone V."/>
            <person name="Suring W."/>
            <person name="Smit S."/>
            <person name="van Straalen N.M."/>
            <person name="Roelofs D."/>
        </authorList>
    </citation>
    <scope>NUCLEOTIDE SEQUENCE [LARGE SCALE GENOMIC DNA]</scope>
    <source>
        <tissue evidence="10">Mixed pool</tissue>
    </source>
</reference>
<evidence type="ECO:0000256" key="8">
    <source>
        <dbReference type="SAM" id="MobiDB-lite"/>
    </source>
</evidence>
<evidence type="ECO:0000256" key="2">
    <source>
        <dbReference type="ARBA" id="ARBA00022723"/>
    </source>
</evidence>
<dbReference type="STRING" id="48709.A0A1D2M664"/>